<dbReference type="Proteomes" id="UP000216363">
    <property type="component" value="Unassembled WGS sequence"/>
</dbReference>
<dbReference type="RefSeq" id="WP_094515136.1">
    <property type="nucleotide sequence ID" value="NZ_JBHEEP010000030.1"/>
</dbReference>
<protein>
    <submittedName>
        <fullName evidence="2">Uncharacterized protein</fullName>
    </submittedName>
</protein>
<dbReference type="EMBL" id="WBWF01000027">
    <property type="protein sequence ID" value="KAB2701351.1"/>
    <property type="molecule type" value="Genomic_DNA"/>
</dbReference>
<evidence type="ECO:0000313" key="2">
    <source>
        <dbReference type="EMBL" id="OYR26240.1"/>
    </source>
</evidence>
<evidence type="ECO:0000313" key="3">
    <source>
        <dbReference type="Proteomes" id="UP000216363"/>
    </source>
</evidence>
<comment type="caution">
    <text evidence="2">The sequence shown here is derived from an EMBL/GenBank/DDBJ whole genome shotgun (WGS) entry which is preliminary data.</text>
</comment>
<keyword evidence="4" id="KW-1185">Reference proteome</keyword>
<name>A0A256GH36_9HYPH</name>
<accession>A0A256GH36</accession>
<dbReference type="EMBL" id="NNRN01000055">
    <property type="protein sequence ID" value="OYR26240.1"/>
    <property type="molecule type" value="Genomic_DNA"/>
</dbReference>
<organism evidence="2 3">
    <name type="scientific">Brucella lupini</name>
    <dbReference type="NCBI Taxonomy" id="255457"/>
    <lineage>
        <taxon>Bacteria</taxon>
        <taxon>Pseudomonadati</taxon>
        <taxon>Pseudomonadota</taxon>
        <taxon>Alphaproteobacteria</taxon>
        <taxon>Hyphomicrobiales</taxon>
        <taxon>Brucellaceae</taxon>
        <taxon>Brucella/Ochrobactrum group</taxon>
        <taxon>Brucella</taxon>
    </lineage>
</organism>
<dbReference type="AlphaFoldDB" id="A0A256GH36"/>
<dbReference type="Proteomes" id="UP000435957">
    <property type="component" value="Unassembled WGS sequence"/>
</dbReference>
<reference evidence="2 3" key="1">
    <citation type="submission" date="2017-07" db="EMBL/GenBank/DDBJ databases">
        <title>Draft genome of Ochrobactrum lupini type strain LUP21.</title>
        <authorList>
            <person name="Krzyzanowska D.M."/>
            <person name="Jafra S."/>
        </authorList>
    </citation>
    <scope>NUCLEOTIDE SEQUENCE [LARGE SCALE GENOMIC DNA]</scope>
    <source>
        <strain evidence="2 3">LUP21</strain>
    </source>
</reference>
<evidence type="ECO:0000313" key="1">
    <source>
        <dbReference type="EMBL" id="KAB2701351.1"/>
    </source>
</evidence>
<gene>
    <name evidence="2" type="ORF">CES86_3708</name>
    <name evidence="1" type="ORF">F9L03_24215</name>
</gene>
<evidence type="ECO:0000313" key="4">
    <source>
        <dbReference type="Proteomes" id="UP000435957"/>
    </source>
</evidence>
<sequence length="109" mass="12531">MSQTGTQALITNMQARLEALKLRIQPGACFDNKAQSESFFQFAEYLREFDEIVTDTRMGLIDEVRGWGNQPPMTRVDRKIMREKTLDDREGLLSEAREWAQDGFRGEAA</sequence>
<proteinExistence type="predicted"/>
<reference evidence="1 4" key="2">
    <citation type="submission" date="2019-09" db="EMBL/GenBank/DDBJ databases">
        <title>Taxonomic organization of the family Brucellaceae based on a phylogenomic approach.</title>
        <authorList>
            <person name="Leclercq S."/>
            <person name="Cloeckaert A."/>
            <person name="Zygmunt M.S."/>
        </authorList>
    </citation>
    <scope>NUCLEOTIDE SEQUENCE [LARGE SCALE GENOMIC DNA]</scope>
    <source>
        <strain evidence="1 4">LUP23</strain>
    </source>
</reference>